<dbReference type="EMBL" id="QWGB01000005">
    <property type="protein sequence ID" value="RIJ23852.1"/>
    <property type="molecule type" value="Genomic_DNA"/>
</dbReference>
<evidence type="ECO:0000313" key="4">
    <source>
        <dbReference type="Proteomes" id="UP000265431"/>
    </source>
</evidence>
<evidence type="ECO:0000313" key="3">
    <source>
        <dbReference type="EMBL" id="RIJ23852.1"/>
    </source>
</evidence>
<organism evidence="3 4">
    <name type="scientific">Henriciella barbarensis</name>
    <dbReference type="NCBI Taxonomy" id="86342"/>
    <lineage>
        <taxon>Bacteria</taxon>
        <taxon>Pseudomonadati</taxon>
        <taxon>Pseudomonadota</taxon>
        <taxon>Alphaproteobacteria</taxon>
        <taxon>Hyphomonadales</taxon>
        <taxon>Hyphomonadaceae</taxon>
        <taxon>Henriciella</taxon>
    </lineage>
</organism>
<reference evidence="3 4" key="1">
    <citation type="submission" date="2018-08" db="EMBL/GenBank/DDBJ databases">
        <title>Henriciella mobilis sp. nov., isolated from seawater.</title>
        <authorList>
            <person name="Cheng H."/>
            <person name="Wu Y.-H."/>
            <person name="Xu X.-W."/>
            <person name="Guo L.-L."/>
        </authorList>
    </citation>
    <scope>NUCLEOTIDE SEQUENCE [LARGE SCALE GENOMIC DNA]</scope>
    <source>
        <strain evidence="3 4">CCUG66934</strain>
    </source>
</reference>
<gene>
    <name evidence="3" type="ORF">D1224_06250</name>
</gene>
<accession>A0A399R293</accession>
<feature type="domain" description="YcxB-like C-terminal" evidence="2">
    <location>
        <begin position="126"/>
        <end position="185"/>
    </location>
</feature>
<proteinExistence type="predicted"/>
<dbReference type="Pfam" id="PF14317">
    <property type="entry name" value="YcxB"/>
    <property type="match status" value="1"/>
</dbReference>
<sequence length="205" mass="22852">MWFVATMPSLAAAPLYSTDADTISITGAPSDRDMKRLVSQTRSSNIGPTALYYAGVTAPVISAGTAFVTREMLSGTGFTDYWILLTSSLLAAMAGISWYLIFMRWSYRHNHGRAAELDSETAIDLTPTGLHIRRGDVETRIAWRALRSVRESRRDTLITFRGADPLLVPDKWFGRDKQAAQAFRARLREGLHDGEEKKIAGTRRK</sequence>
<keyword evidence="1" id="KW-0812">Transmembrane</keyword>
<dbReference type="Proteomes" id="UP000265431">
    <property type="component" value="Unassembled WGS sequence"/>
</dbReference>
<keyword evidence="4" id="KW-1185">Reference proteome</keyword>
<feature type="transmembrane region" description="Helical" evidence="1">
    <location>
        <begin position="50"/>
        <end position="69"/>
    </location>
</feature>
<evidence type="ECO:0000259" key="2">
    <source>
        <dbReference type="Pfam" id="PF14317"/>
    </source>
</evidence>
<dbReference type="OrthoDB" id="7629173at2"/>
<dbReference type="AlphaFoldDB" id="A0A399R293"/>
<keyword evidence="1" id="KW-1133">Transmembrane helix</keyword>
<dbReference type="InterPro" id="IPR025588">
    <property type="entry name" value="YcxB-like_C"/>
</dbReference>
<feature type="transmembrane region" description="Helical" evidence="1">
    <location>
        <begin position="81"/>
        <end position="101"/>
    </location>
</feature>
<name>A0A399R293_9PROT</name>
<comment type="caution">
    <text evidence="3">The sequence shown here is derived from an EMBL/GenBank/DDBJ whole genome shotgun (WGS) entry which is preliminary data.</text>
</comment>
<keyword evidence="1" id="KW-0472">Membrane</keyword>
<evidence type="ECO:0000256" key="1">
    <source>
        <dbReference type="SAM" id="Phobius"/>
    </source>
</evidence>
<protein>
    <submittedName>
        <fullName evidence="3">YcxB family protein</fullName>
    </submittedName>
</protein>